<dbReference type="InterPro" id="IPR004358">
    <property type="entry name" value="Sig_transdc_His_kin-like_C"/>
</dbReference>
<dbReference type="GO" id="GO:0030295">
    <property type="term" value="F:protein kinase activator activity"/>
    <property type="evidence" value="ECO:0007669"/>
    <property type="project" value="TreeGrafter"/>
</dbReference>
<keyword evidence="6" id="KW-0812">Transmembrane</keyword>
<name>A0A385SQ10_9BACT</name>
<keyword evidence="3" id="KW-0808">Transferase</keyword>
<comment type="catalytic activity">
    <reaction evidence="1">
        <text>ATP + protein L-histidine = ADP + protein N-phospho-L-histidine.</text>
        <dbReference type="EC" id="2.7.13.3"/>
    </reaction>
</comment>
<dbReference type="SMART" id="SM00387">
    <property type="entry name" value="HATPase_c"/>
    <property type="match status" value="1"/>
</dbReference>
<evidence type="ECO:0000256" key="4">
    <source>
        <dbReference type="ARBA" id="ARBA00022777"/>
    </source>
</evidence>
<evidence type="ECO:0000313" key="9">
    <source>
        <dbReference type="Proteomes" id="UP000266183"/>
    </source>
</evidence>
<dbReference type="EC" id="2.7.13.3" evidence="2"/>
<dbReference type="InterPro" id="IPR003594">
    <property type="entry name" value="HATPase_dom"/>
</dbReference>
<dbReference type="PRINTS" id="PR00344">
    <property type="entry name" value="BCTRLSENSOR"/>
</dbReference>
<dbReference type="Pfam" id="PF02518">
    <property type="entry name" value="HATPase_c"/>
    <property type="match status" value="1"/>
</dbReference>
<dbReference type="Gene3D" id="1.10.287.130">
    <property type="match status" value="1"/>
</dbReference>
<evidence type="ECO:0000256" key="1">
    <source>
        <dbReference type="ARBA" id="ARBA00000085"/>
    </source>
</evidence>
<keyword evidence="5" id="KW-0175">Coiled coil</keyword>
<keyword evidence="9" id="KW-1185">Reference proteome</keyword>
<proteinExistence type="predicted"/>
<organism evidence="8 9">
    <name type="scientific">Chryseolinea soli</name>
    <dbReference type="NCBI Taxonomy" id="2321403"/>
    <lineage>
        <taxon>Bacteria</taxon>
        <taxon>Pseudomonadati</taxon>
        <taxon>Bacteroidota</taxon>
        <taxon>Cytophagia</taxon>
        <taxon>Cytophagales</taxon>
        <taxon>Fulvivirgaceae</taxon>
        <taxon>Chryseolinea</taxon>
    </lineage>
</organism>
<feature type="transmembrane region" description="Helical" evidence="6">
    <location>
        <begin position="105"/>
        <end position="123"/>
    </location>
</feature>
<dbReference type="InterPro" id="IPR036097">
    <property type="entry name" value="HisK_dim/P_sf"/>
</dbReference>
<evidence type="ECO:0000256" key="5">
    <source>
        <dbReference type="SAM" id="Coils"/>
    </source>
</evidence>
<feature type="coiled-coil region" evidence="5">
    <location>
        <begin position="275"/>
        <end position="302"/>
    </location>
</feature>
<feature type="coiled-coil region" evidence="5">
    <location>
        <begin position="134"/>
        <end position="193"/>
    </location>
</feature>
<dbReference type="PANTHER" id="PTHR42878:SF15">
    <property type="entry name" value="BACTERIOPHYTOCHROME"/>
    <property type="match status" value="1"/>
</dbReference>
<dbReference type="SUPFAM" id="SSF55874">
    <property type="entry name" value="ATPase domain of HSP90 chaperone/DNA topoisomerase II/histidine kinase"/>
    <property type="match status" value="1"/>
</dbReference>
<sequence length="422" mass="48163">MKIYKKVRGARYVTVGGLSQNDQFCQTEALTLDPMLAWSMPVWLKTSSVILKSLLFQFLYFVVVTTQAAKASSYNRRRTSIIEGMDFQVFGVGNVWTVIPLWTSLWIPSGIIAALVLIILLCNRQRTIFLKRRAQNLQELVEKHTFKIQAQKEEISMQNEELVAQAEILARNNAELETRIKKRTETLNRLNEELIDRNYQLEQFSFITAHNIRGPLARIKGLVHLLLVLKIEMDDDILGHLDKSVIALEDIVQDLSYVLSVNDGARKKFEAIQLREELLSVLDSLRADIELAQAEIDISEFEDLEAYGSKTSIQSIFYHLIHNAIKYSSSDRKLMVKCCALLTADQQIVMTVGDNGLGIDMRYAQEKIFQFHQRFHPHIPGRGCGLFLVKTLVKAMGGRIRVESKPDEGARFIIEFDNSKSI</sequence>
<dbReference type="OrthoDB" id="9766459at2"/>
<dbReference type="SUPFAM" id="SSF47384">
    <property type="entry name" value="Homodimeric domain of signal transducing histidine kinase"/>
    <property type="match status" value="1"/>
</dbReference>
<feature type="transmembrane region" description="Helical" evidence="6">
    <location>
        <begin position="49"/>
        <end position="69"/>
    </location>
</feature>
<dbReference type="Gene3D" id="3.30.565.10">
    <property type="entry name" value="Histidine kinase-like ATPase, C-terminal domain"/>
    <property type="match status" value="1"/>
</dbReference>
<dbReference type="InterPro" id="IPR050351">
    <property type="entry name" value="BphY/WalK/GraS-like"/>
</dbReference>
<evidence type="ECO:0000256" key="2">
    <source>
        <dbReference type="ARBA" id="ARBA00012438"/>
    </source>
</evidence>
<dbReference type="GO" id="GO:0000156">
    <property type="term" value="F:phosphorelay response regulator activity"/>
    <property type="evidence" value="ECO:0007669"/>
    <property type="project" value="TreeGrafter"/>
</dbReference>
<reference evidence="9" key="1">
    <citation type="submission" date="2018-09" db="EMBL/GenBank/DDBJ databases">
        <title>Chryseolinea sp. KIS68-18 isolated from soil.</title>
        <authorList>
            <person name="Weon H.-Y."/>
            <person name="Kwon S.-W."/>
            <person name="Lee S.A."/>
        </authorList>
    </citation>
    <scope>NUCLEOTIDE SEQUENCE [LARGE SCALE GENOMIC DNA]</scope>
    <source>
        <strain evidence="9">KIS68-18</strain>
    </source>
</reference>
<keyword evidence="6" id="KW-0472">Membrane</keyword>
<dbReference type="GO" id="GO:0000155">
    <property type="term" value="F:phosphorelay sensor kinase activity"/>
    <property type="evidence" value="ECO:0007669"/>
    <property type="project" value="InterPro"/>
</dbReference>
<keyword evidence="6" id="KW-1133">Transmembrane helix</keyword>
<dbReference type="EMBL" id="CP032382">
    <property type="protein sequence ID" value="AYB32045.1"/>
    <property type="molecule type" value="Genomic_DNA"/>
</dbReference>
<evidence type="ECO:0000256" key="6">
    <source>
        <dbReference type="SAM" id="Phobius"/>
    </source>
</evidence>
<dbReference type="RefSeq" id="WP_119755306.1">
    <property type="nucleotide sequence ID" value="NZ_CP032382.1"/>
</dbReference>
<gene>
    <name evidence="8" type="ORF">D4L85_16365</name>
</gene>
<protein>
    <recommendedName>
        <fullName evidence="2">histidine kinase</fullName>
        <ecNumber evidence="2">2.7.13.3</ecNumber>
    </recommendedName>
</protein>
<dbReference type="InterPro" id="IPR036890">
    <property type="entry name" value="HATPase_C_sf"/>
</dbReference>
<dbReference type="KEGG" id="chk:D4L85_16365"/>
<feature type="domain" description="Histidine kinase" evidence="7">
    <location>
        <begin position="207"/>
        <end position="420"/>
    </location>
</feature>
<accession>A0A385SQ10</accession>
<evidence type="ECO:0000256" key="3">
    <source>
        <dbReference type="ARBA" id="ARBA00022679"/>
    </source>
</evidence>
<dbReference type="PANTHER" id="PTHR42878">
    <property type="entry name" value="TWO-COMPONENT HISTIDINE KINASE"/>
    <property type="match status" value="1"/>
</dbReference>
<dbReference type="AlphaFoldDB" id="A0A385SQ10"/>
<dbReference type="GO" id="GO:0007234">
    <property type="term" value="P:osmosensory signaling via phosphorelay pathway"/>
    <property type="evidence" value="ECO:0007669"/>
    <property type="project" value="TreeGrafter"/>
</dbReference>
<evidence type="ECO:0000313" key="8">
    <source>
        <dbReference type="EMBL" id="AYB32045.1"/>
    </source>
</evidence>
<dbReference type="PROSITE" id="PS50109">
    <property type="entry name" value="HIS_KIN"/>
    <property type="match status" value="1"/>
</dbReference>
<evidence type="ECO:0000259" key="7">
    <source>
        <dbReference type="PROSITE" id="PS50109"/>
    </source>
</evidence>
<dbReference type="InterPro" id="IPR005467">
    <property type="entry name" value="His_kinase_dom"/>
</dbReference>
<keyword evidence="4 8" id="KW-0418">Kinase</keyword>
<dbReference type="Proteomes" id="UP000266183">
    <property type="component" value="Chromosome"/>
</dbReference>